<feature type="coiled-coil region" evidence="4">
    <location>
        <begin position="49"/>
        <end position="76"/>
    </location>
</feature>
<comment type="subcellular location">
    <subcellularLocation>
        <location evidence="2">Gas vesicle</location>
    </subcellularLocation>
</comment>
<dbReference type="AlphaFoldDB" id="A0A482T0L9"/>
<dbReference type="InterPro" id="IPR007805">
    <property type="entry name" value="GvpK"/>
</dbReference>
<sequence length="115" mass="12462">MELTLDGEADDVQGGLTALVVTVVELLVEALEQEAVRRMEAGDLSAAEIERLGQQLQTLEEEVERLKQQEDIGDEVAAFKSDLDHVVRDAIEQLSGHEASQSRSPVFNAGSASND</sequence>
<evidence type="ECO:0000256" key="3">
    <source>
        <dbReference type="ARBA" id="ARBA00035659"/>
    </source>
</evidence>
<dbReference type="PANTHER" id="PTHR40137">
    <property type="entry name" value="PROTEIN GVPK 1"/>
    <property type="match status" value="1"/>
</dbReference>
<evidence type="ECO:0000256" key="5">
    <source>
        <dbReference type="SAM" id="MobiDB-lite"/>
    </source>
</evidence>
<dbReference type="GO" id="GO:0031411">
    <property type="term" value="C:gas vesicle"/>
    <property type="evidence" value="ECO:0007669"/>
    <property type="project" value="UniProtKB-SubCell"/>
</dbReference>
<evidence type="ECO:0000313" key="7">
    <source>
        <dbReference type="Proteomes" id="UP000294028"/>
    </source>
</evidence>
<keyword evidence="1" id="KW-0304">Gas vesicle</keyword>
<feature type="region of interest" description="Disordered" evidence="5">
    <location>
        <begin position="94"/>
        <end position="115"/>
    </location>
</feature>
<comment type="caution">
    <text evidence="6">The sequence shown here is derived from an EMBL/GenBank/DDBJ whole genome shotgun (WGS) entry which is preliminary data.</text>
</comment>
<keyword evidence="4" id="KW-0175">Coiled coil</keyword>
<evidence type="ECO:0000256" key="4">
    <source>
        <dbReference type="SAM" id="Coils"/>
    </source>
</evidence>
<proteinExistence type="inferred from homology"/>
<name>A0A482T0L9_9EURY</name>
<gene>
    <name evidence="6" type="ORF">ELS19_18295</name>
</gene>
<feature type="compositionally biased region" description="Polar residues" evidence="5">
    <location>
        <begin position="98"/>
        <end position="115"/>
    </location>
</feature>
<evidence type="ECO:0000256" key="2">
    <source>
        <dbReference type="ARBA" id="ARBA00035108"/>
    </source>
</evidence>
<reference evidence="6 7" key="1">
    <citation type="submission" date="2018-12" db="EMBL/GenBank/DDBJ databases">
        <title>Genome analysis provides insights into bioremediation potentialities of Halogeometricum borinquense strain N11.</title>
        <authorList>
            <person name="Najjari A."/>
            <person name="Youssef N."/>
            <person name="Fhoula I."/>
            <person name="Ben Dhia O."/>
            <person name="Mahjoubi M."/>
            <person name="Ouzari H.I."/>
            <person name="Cherif A."/>
        </authorList>
    </citation>
    <scope>NUCLEOTIDE SEQUENCE [LARGE SCALE GENOMIC DNA]</scope>
    <source>
        <strain evidence="6 7">N11</strain>
    </source>
</reference>
<organism evidence="6 7">
    <name type="scientific">Halogeometricum borinquense</name>
    <dbReference type="NCBI Taxonomy" id="60847"/>
    <lineage>
        <taxon>Archaea</taxon>
        <taxon>Methanobacteriati</taxon>
        <taxon>Methanobacteriota</taxon>
        <taxon>Stenosarchaea group</taxon>
        <taxon>Halobacteria</taxon>
        <taxon>Halobacteriales</taxon>
        <taxon>Haloferacaceae</taxon>
        <taxon>Halogeometricum</taxon>
    </lineage>
</organism>
<dbReference type="SMR" id="A0A482T0L9"/>
<evidence type="ECO:0000313" key="6">
    <source>
        <dbReference type="EMBL" id="RYJ08476.1"/>
    </source>
</evidence>
<accession>A0A482T0L9</accession>
<dbReference type="GO" id="GO:0031412">
    <property type="term" value="P:gas vesicle organization"/>
    <property type="evidence" value="ECO:0007669"/>
    <property type="project" value="InterPro"/>
</dbReference>
<evidence type="ECO:0000256" key="1">
    <source>
        <dbReference type="ARBA" id="ARBA00022987"/>
    </source>
</evidence>
<dbReference type="OMA" id="INPRRWA"/>
<dbReference type="Proteomes" id="UP000294028">
    <property type="component" value="Unassembled WGS sequence"/>
</dbReference>
<comment type="similarity">
    <text evidence="3">Belongs to the gas vesicle GvpK family.</text>
</comment>
<dbReference type="PANTHER" id="PTHR40137:SF2">
    <property type="entry name" value="PROTEIN GVPK 1"/>
    <property type="match status" value="1"/>
</dbReference>
<protein>
    <submittedName>
        <fullName evidence="6">Gas vesicle protein K</fullName>
    </submittedName>
</protein>
<dbReference type="Pfam" id="PF05121">
    <property type="entry name" value="GvpK"/>
    <property type="match status" value="1"/>
</dbReference>
<dbReference type="EMBL" id="RZHH01000003">
    <property type="protein sequence ID" value="RYJ08476.1"/>
    <property type="molecule type" value="Genomic_DNA"/>
</dbReference>